<comment type="caution">
    <text evidence="8">The sequence shown here is derived from an EMBL/GenBank/DDBJ whole genome shotgun (WGS) entry which is preliminary data.</text>
</comment>
<dbReference type="InterPro" id="IPR017853">
    <property type="entry name" value="GH"/>
</dbReference>
<dbReference type="Pfam" id="PF16499">
    <property type="entry name" value="Melibiase_2"/>
    <property type="match status" value="1"/>
</dbReference>
<dbReference type="Pfam" id="PF05345">
    <property type="entry name" value="He_PIG"/>
    <property type="match status" value="1"/>
</dbReference>
<dbReference type="SUPFAM" id="SSF49313">
    <property type="entry name" value="Cadherin-like"/>
    <property type="match status" value="1"/>
</dbReference>
<comment type="similarity">
    <text evidence="1 5">Belongs to the glycosyl hydrolase 27 family.</text>
</comment>
<dbReference type="Gene3D" id="2.60.40.10">
    <property type="entry name" value="Immunoglobulins"/>
    <property type="match status" value="1"/>
</dbReference>
<evidence type="ECO:0000256" key="3">
    <source>
        <dbReference type="ARBA" id="ARBA00022801"/>
    </source>
</evidence>
<sequence length="664" mass="74728">MRKKRNFTLLAAIMAVFLSIQSCNNGPIKEVWIDELGSSSCYVQDWGTPQINKSVVWTPLTVNGVVYERGIGAHSIGRMLFDLDGKALSISGLAGADDNNLYAGKFQFKIIGDRKELWKSGVVKKGDPIQEFNVDLSGIDKVLLLVEECGDGIMYDHADWINVKVTTRGEVKPIPAWPKAIAKEKYILTPQLPEHPIINNPLVYGARPGNPFLWTIMATGQRPMKFEASGLPDGLKLDQTTGFITGKAKTKGEYKVLLKATNDKGRDEKEVLFKIGDEIALTPPMGWNSWNCWGLSVDDEKVRDAARMMNDKLHAHGWTYVNIDDGWEAKERTKQGEILSNEKFPNFKALTDYIHSLGLKFGIYSSPGHITCGGHVGSYQHEEIDAKTWEKWGVDYLKYDHCGYLEIQKNSEEKSIQEPYIVMRKALDKVNRDIVYCVGYGAPNVWNWGEQAGGNQWRTTRDITDEWNVVTAIGFFQDVCAPATAPGKYNDPDMLVIGKLGKGWGEKVHDSYLTADEQYSHLSLWSILSAPLLIGCDMANIDDFTLNLLTNREVIAVDQDPLVAPAVKIMTENGQIWYKKLYDGSYAVGLFHVDPYFILWDQDSSEAIQNETYKIQLDFSKLGIQGEVTVRDLWRQKDLGNFTNNFQADIPYHGVKFVKVTPKK</sequence>
<evidence type="ECO:0000256" key="5">
    <source>
        <dbReference type="RuleBase" id="RU361168"/>
    </source>
</evidence>
<dbReference type="Pfam" id="PF08305">
    <property type="entry name" value="NPCBM"/>
    <property type="match status" value="1"/>
</dbReference>
<keyword evidence="4 5" id="KW-0326">Glycosidase</keyword>
<dbReference type="PROSITE" id="PS51257">
    <property type="entry name" value="PROKAR_LIPOPROTEIN"/>
    <property type="match status" value="1"/>
</dbReference>
<protein>
    <recommendedName>
        <fullName evidence="5">Alpha-galactosidase</fullName>
        <ecNumber evidence="5">3.2.1.22</ecNumber>
    </recommendedName>
    <alternativeName>
        <fullName evidence="5">Melibiase</fullName>
    </alternativeName>
</protein>
<dbReference type="InterPro" id="IPR013222">
    <property type="entry name" value="Glyco_hyd_98_carb-bd"/>
</dbReference>
<organism evidence="8 9">
    <name type="scientific">Dysgonomonas mossii</name>
    <dbReference type="NCBI Taxonomy" id="163665"/>
    <lineage>
        <taxon>Bacteria</taxon>
        <taxon>Pseudomonadati</taxon>
        <taxon>Bacteroidota</taxon>
        <taxon>Bacteroidia</taxon>
        <taxon>Bacteroidales</taxon>
        <taxon>Dysgonomonadaceae</taxon>
        <taxon>Dysgonomonas</taxon>
    </lineage>
</organism>
<dbReference type="GO" id="GO:0016020">
    <property type="term" value="C:membrane"/>
    <property type="evidence" value="ECO:0007669"/>
    <property type="project" value="InterPro"/>
</dbReference>
<dbReference type="PANTHER" id="PTHR11452:SF75">
    <property type="entry name" value="ALPHA-GALACTOSIDASE MEL1"/>
    <property type="match status" value="1"/>
</dbReference>
<evidence type="ECO:0000256" key="4">
    <source>
        <dbReference type="ARBA" id="ARBA00023295"/>
    </source>
</evidence>
<dbReference type="PRINTS" id="PR00740">
    <property type="entry name" value="GLHYDRLASE27"/>
</dbReference>
<dbReference type="OrthoDB" id="9807519at2"/>
<dbReference type="PANTHER" id="PTHR11452">
    <property type="entry name" value="ALPHA-GALACTOSIDASE/ALPHA-N-ACETYLGALACTOSAMINIDASE"/>
    <property type="match status" value="1"/>
</dbReference>
<dbReference type="Pfam" id="PF17801">
    <property type="entry name" value="Melibiase_C"/>
    <property type="match status" value="1"/>
</dbReference>
<dbReference type="SUPFAM" id="SSF49785">
    <property type="entry name" value="Galactose-binding domain-like"/>
    <property type="match status" value="1"/>
</dbReference>
<dbReference type="GO" id="GO:0005509">
    <property type="term" value="F:calcium ion binding"/>
    <property type="evidence" value="ECO:0007669"/>
    <property type="project" value="InterPro"/>
</dbReference>
<dbReference type="InterPro" id="IPR013785">
    <property type="entry name" value="Aldolase_TIM"/>
</dbReference>
<evidence type="ECO:0000259" key="7">
    <source>
        <dbReference type="SMART" id="SM00776"/>
    </source>
</evidence>
<dbReference type="GO" id="GO:0004557">
    <property type="term" value="F:alpha-galactosidase activity"/>
    <property type="evidence" value="ECO:0007669"/>
    <property type="project" value="UniProtKB-EC"/>
</dbReference>
<dbReference type="InterPro" id="IPR038637">
    <property type="entry name" value="NPCBM_sf"/>
</dbReference>
<proteinExistence type="inferred from homology"/>
<gene>
    <name evidence="8" type="ORF">E4T88_05830</name>
</gene>
<dbReference type="Gene3D" id="3.20.20.70">
    <property type="entry name" value="Aldolase class I"/>
    <property type="match status" value="1"/>
</dbReference>
<feature type="signal peptide" evidence="6">
    <location>
        <begin position="1"/>
        <end position="25"/>
    </location>
</feature>
<dbReference type="InterPro" id="IPR002241">
    <property type="entry name" value="Glyco_hydro_27"/>
</dbReference>
<evidence type="ECO:0000256" key="2">
    <source>
        <dbReference type="ARBA" id="ARBA00022729"/>
    </source>
</evidence>
<dbReference type="EMBL" id="SPPK01000002">
    <property type="protein sequence ID" value="TFU89537.1"/>
    <property type="molecule type" value="Genomic_DNA"/>
</dbReference>
<dbReference type="SMART" id="SM00776">
    <property type="entry name" value="NPCBM"/>
    <property type="match status" value="1"/>
</dbReference>
<evidence type="ECO:0000256" key="1">
    <source>
        <dbReference type="ARBA" id="ARBA00009743"/>
    </source>
</evidence>
<name>A0A4Y9ILV8_9BACT</name>
<evidence type="ECO:0000313" key="9">
    <source>
        <dbReference type="Proteomes" id="UP000298285"/>
    </source>
</evidence>
<dbReference type="Proteomes" id="UP000298285">
    <property type="component" value="Unassembled WGS sequence"/>
</dbReference>
<dbReference type="SUPFAM" id="SSF51011">
    <property type="entry name" value="Glycosyl hydrolase domain"/>
    <property type="match status" value="1"/>
</dbReference>
<accession>A0A4Y9ILV8</accession>
<dbReference type="CDD" id="cd14792">
    <property type="entry name" value="GH27"/>
    <property type="match status" value="1"/>
</dbReference>
<keyword evidence="2 6" id="KW-0732">Signal</keyword>
<dbReference type="AlphaFoldDB" id="A0A4Y9ILV8"/>
<evidence type="ECO:0000313" key="8">
    <source>
        <dbReference type="EMBL" id="TFU89537.1"/>
    </source>
</evidence>
<dbReference type="EC" id="3.2.1.22" evidence="5"/>
<comment type="catalytic activity">
    <reaction evidence="5">
        <text>Hydrolysis of terminal, non-reducing alpha-D-galactose residues in alpha-D-galactosides, including galactose oligosaccharides, galactomannans and galactolipids.</text>
        <dbReference type="EC" id="3.2.1.22"/>
    </reaction>
</comment>
<dbReference type="Gene3D" id="2.60.120.1060">
    <property type="entry name" value="NPCBM/NEW2 domain"/>
    <property type="match status" value="1"/>
</dbReference>
<dbReference type="GO" id="GO:0005975">
    <property type="term" value="P:carbohydrate metabolic process"/>
    <property type="evidence" value="ECO:0007669"/>
    <property type="project" value="InterPro"/>
</dbReference>
<dbReference type="InterPro" id="IPR013783">
    <property type="entry name" value="Ig-like_fold"/>
</dbReference>
<feature type="domain" description="Glycosyl hydrolase family 98 putative carbohydrate-binding module" evidence="7">
    <location>
        <begin position="27"/>
        <end position="167"/>
    </location>
</feature>
<dbReference type="SUPFAM" id="SSF51445">
    <property type="entry name" value="(Trans)glycosidases"/>
    <property type="match status" value="1"/>
</dbReference>
<keyword evidence="5" id="KW-1015">Disulfide bond</keyword>
<reference evidence="8 9" key="1">
    <citation type="submission" date="2019-03" db="EMBL/GenBank/DDBJ databases">
        <title>Diversity of the mouse oral microbiome.</title>
        <authorList>
            <person name="Joseph S."/>
            <person name="Aduse-Opoku J."/>
            <person name="Curtis M."/>
            <person name="Wade W."/>
            <person name="Hashim A."/>
        </authorList>
    </citation>
    <scope>NUCLEOTIDE SEQUENCE [LARGE SCALE GENOMIC DNA]</scope>
    <source>
        <strain evidence="8 9">P11</strain>
    </source>
</reference>
<feature type="chain" id="PRO_5021211640" description="Alpha-galactosidase" evidence="6">
    <location>
        <begin position="26"/>
        <end position="664"/>
    </location>
</feature>
<keyword evidence="3 5" id="KW-0378">Hydrolase</keyword>
<dbReference type="RefSeq" id="WP_135104542.1">
    <property type="nucleotide sequence ID" value="NZ_JADGKW010000002.1"/>
</dbReference>
<dbReference type="InterPro" id="IPR008979">
    <property type="entry name" value="Galactose-bd-like_sf"/>
</dbReference>
<evidence type="ECO:0000256" key="6">
    <source>
        <dbReference type="SAM" id="SignalP"/>
    </source>
</evidence>
<dbReference type="InterPro" id="IPR013780">
    <property type="entry name" value="Glyco_hydro_b"/>
</dbReference>
<dbReference type="Gene3D" id="2.60.40.1180">
    <property type="entry name" value="Golgi alpha-mannosidase II"/>
    <property type="match status" value="1"/>
</dbReference>
<dbReference type="InterPro" id="IPR041233">
    <property type="entry name" value="Melibiase_C"/>
</dbReference>
<dbReference type="InterPro" id="IPR015919">
    <property type="entry name" value="Cadherin-like_sf"/>
</dbReference>